<organism evidence="9 10">
    <name type="scientific">Lachnoclostridium phytofermentans (strain ATCC 700394 / DSM 18823 / ISDg)</name>
    <name type="common">Clostridium phytofermentans</name>
    <dbReference type="NCBI Taxonomy" id="357809"/>
    <lineage>
        <taxon>Bacteria</taxon>
        <taxon>Bacillati</taxon>
        <taxon>Bacillota</taxon>
        <taxon>Clostridia</taxon>
        <taxon>Lachnospirales</taxon>
        <taxon>Lachnospiraceae</taxon>
    </lineage>
</organism>
<evidence type="ECO:0000256" key="1">
    <source>
        <dbReference type="ARBA" id="ARBA00011051"/>
    </source>
</evidence>
<keyword evidence="5" id="KW-0804">Transcription</keyword>
<dbReference type="SMART" id="SM00342">
    <property type="entry name" value="HTH_ARAC"/>
    <property type="match status" value="1"/>
</dbReference>
<dbReference type="eggNOG" id="COG2207">
    <property type="taxonomic scope" value="Bacteria"/>
</dbReference>
<dbReference type="PROSITE" id="PS00041">
    <property type="entry name" value="HTH_ARAC_FAMILY_1"/>
    <property type="match status" value="1"/>
</dbReference>
<dbReference type="HOGENOM" id="CLU_1048494_0_0_9"/>
<name>A9KJQ6_LACP7</name>
<dbReference type="GO" id="GO:0003700">
    <property type="term" value="F:DNA-binding transcription factor activity"/>
    <property type="evidence" value="ECO:0007669"/>
    <property type="project" value="InterPro"/>
</dbReference>
<dbReference type="STRING" id="357809.Cphy_0674"/>
<gene>
    <name evidence="9" type="ordered locus">Cphy_0674</name>
</gene>
<evidence type="ECO:0000259" key="7">
    <source>
        <dbReference type="PROSITE" id="PS01124"/>
    </source>
</evidence>
<dbReference type="Gene3D" id="3.30.1900.10">
    <property type="entry name" value="glyoxalase-related enzyme like domain"/>
    <property type="match status" value="1"/>
</dbReference>
<feature type="domain" description="VOC" evidence="8">
    <location>
        <begin position="140"/>
        <end position="263"/>
    </location>
</feature>
<dbReference type="InterPro" id="IPR009057">
    <property type="entry name" value="Homeodomain-like_sf"/>
</dbReference>
<keyword evidence="10" id="KW-1185">Reference proteome</keyword>
<evidence type="ECO:0000313" key="10">
    <source>
        <dbReference type="Proteomes" id="UP000000370"/>
    </source>
</evidence>
<dbReference type="InterPro" id="IPR037523">
    <property type="entry name" value="VOC_core"/>
</dbReference>
<keyword evidence="3" id="KW-0805">Transcription regulation</keyword>
<dbReference type="PANTHER" id="PTHR47504">
    <property type="entry name" value="RIGHT ORIGIN-BINDING PROTEIN"/>
    <property type="match status" value="1"/>
</dbReference>
<dbReference type="PANTHER" id="PTHR47504:SF5">
    <property type="entry name" value="RIGHT ORIGIN-BINDING PROTEIN"/>
    <property type="match status" value="1"/>
</dbReference>
<accession>A9KJQ6</accession>
<dbReference type="SUPFAM" id="SSF54593">
    <property type="entry name" value="Glyoxalase/Bleomycin resistance protein/Dihydroxybiphenyl dioxygenase"/>
    <property type="match status" value="1"/>
</dbReference>
<dbReference type="AlphaFoldDB" id="A9KJQ6"/>
<dbReference type="EMBL" id="CP000885">
    <property type="protein sequence ID" value="ABX41061.1"/>
    <property type="molecule type" value="Genomic_DNA"/>
</dbReference>
<keyword evidence="11" id="KW-0002">3D-structure</keyword>
<evidence type="ECO:0000313" key="9">
    <source>
        <dbReference type="EMBL" id="ABX41061.1"/>
    </source>
</evidence>
<dbReference type="PDB" id="3BT3">
    <property type="method" value="X-ray"/>
    <property type="resolution" value="2.50 A"/>
    <property type="chains" value="A/B=122-265"/>
</dbReference>
<evidence type="ECO:0000256" key="5">
    <source>
        <dbReference type="ARBA" id="ARBA00023163"/>
    </source>
</evidence>
<dbReference type="CDD" id="cd08349">
    <property type="entry name" value="BLMA_like"/>
    <property type="match status" value="1"/>
</dbReference>
<dbReference type="RefSeq" id="WP_012198704.1">
    <property type="nucleotide sequence ID" value="NC_010001.1"/>
</dbReference>
<sequence>MDWQKGMNSAIDYIEKNLTGNVNVRTAAGFVGCSTWEFQRIFSFLTHIPLSEYIRQRKLTLAAQEIKDNDVKIIDIALKYGYESPAAFSRAFNKLFGIAPSSVRNTENNLKTYPRITFEKIENERLIKMSRFSERGYVVRENGPVYFTKDMDKTVKWFEEILGWSGDIVARDDEGFGDYGCVFDYPSEVAVAHLTPFRGFHLFKGEPIKGVAGFMMIEGIDALHKYVKENGWDQISDIYTQPWGARECSITTTDGCILRFFESIQ</sequence>
<dbReference type="SMR" id="A9KJQ6"/>
<proteinExistence type="evidence at protein level"/>
<dbReference type="Pfam" id="PF21629">
    <property type="entry name" value="Bleomycin_resist_prot_dom"/>
    <property type="match status" value="1"/>
</dbReference>
<dbReference type="GO" id="GO:0046677">
    <property type="term" value="P:response to antibiotic"/>
    <property type="evidence" value="ECO:0007669"/>
    <property type="project" value="UniProtKB-KW"/>
</dbReference>
<dbReference type="PDBsum" id="3BT3"/>
<dbReference type="InterPro" id="IPR018060">
    <property type="entry name" value="HTH_AraC"/>
</dbReference>
<keyword evidence="6" id="KW-0046">Antibiotic resistance</keyword>
<evidence type="ECO:0000256" key="4">
    <source>
        <dbReference type="ARBA" id="ARBA00023125"/>
    </source>
</evidence>
<evidence type="ECO:0000256" key="2">
    <source>
        <dbReference type="ARBA" id="ARBA00021572"/>
    </source>
</evidence>
<dbReference type="InterPro" id="IPR029068">
    <property type="entry name" value="Glyas_Bleomycin-R_OHBP_Dase"/>
</dbReference>
<dbReference type="Gene3D" id="1.10.10.60">
    <property type="entry name" value="Homeodomain-like"/>
    <property type="match status" value="2"/>
</dbReference>
<protein>
    <recommendedName>
        <fullName evidence="2">Bleomycin resistance protein</fullName>
    </recommendedName>
</protein>
<dbReference type="GO" id="GO:0043565">
    <property type="term" value="F:sequence-specific DNA binding"/>
    <property type="evidence" value="ECO:0007669"/>
    <property type="project" value="InterPro"/>
</dbReference>
<dbReference type="InterPro" id="IPR020449">
    <property type="entry name" value="Tscrpt_reg_AraC-type_HTH"/>
</dbReference>
<dbReference type="Gene3D" id="3.30.720.110">
    <property type="match status" value="1"/>
</dbReference>
<evidence type="ECO:0000256" key="3">
    <source>
        <dbReference type="ARBA" id="ARBA00023015"/>
    </source>
</evidence>
<reference evidence="10" key="1">
    <citation type="submission" date="2007-11" db="EMBL/GenBank/DDBJ databases">
        <title>Complete genome sequence of Clostridium phytofermentans ISDg.</title>
        <authorList>
            <person name="Leschine S.B."/>
            <person name="Warnick T.A."/>
            <person name="Blanchard J.L."/>
            <person name="Schnell D.J."/>
            <person name="Petit E.L."/>
            <person name="LaTouf W.G."/>
            <person name="Copeland A."/>
            <person name="Lucas S."/>
            <person name="Lapidus A."/>
            <person name="Barry K."/>
            <person name="Glavina del Rio T."/>
            <person name="Dalin E."/>
            <person name="Tice H."/>
            <person name="Pitluck S."/>
            <person name="Kiss H."/>
            <person name="Brettin T."/>
            <person name="Bruce D."/>
            <person name="Detter J.C."/>
            <person name="Han C."/>
            <person name="Kuske C."/>
            <person name="Schmutz J."/>
            <person name="Larimer F."/>
            <person name="Land M."/>
            <person name="Hauser L."/>
            <person name="Kyrpides N."/>
            <person name="Kim E.A."/>
            <person name="Richardson P."/>
        </authorList>
    </citation>
    <scope>NUCLEOTIDE SEQUENCE [LARGE SCALE GENOMIC DNA]</scope>
    <source>
        <strain evidence="10">ATCC 700394 / DSM 18823 / ISDg</strain>
    </source>
</reference>
<dbReference type="OrthoDB" id="1895186at2"/>
<comment type="similarity">
    <text evidence="1">Belongs to the bleomycin resistance protein family.</text>
</comment>
<dbReference type="Pfam" id="PF12833">
    <property type="entry name" value="HTH_18"/>
    <property type="match status" value="1"/>
</dbReference>
<dbReference type="PRINTS" id="PR00032">
    <property type="entry name" value="HTHARAC"/>
</dbReference>
<dbReference type="SUPFAM" id="SSF46689">
    <property type="entry name" value="Homeodomain-like"/>
    <property type="match status" value="2"/>
</dbReference>
<keyword evidence="4" id="KW-0238">DNA-binding</keyword>
<dbReference type="Proteomes" id="UP000000370">
    <property type="component" value="Chromosome"/>
</dbReference>
<dbReference type="PROSITE" id="PS51819">
    <property type="entry name" value="VOC"/>
    <property type="match status" value="1"/>
</dbReference>
<dbReference type="InterPro" id="IPR049459">
    <property type="entry name" value="Bleomycin_resist_prot_dom"/>
</dbReference>
<evidence type="ECO:0000256" key="6">
    <source>
        <dbReference type="ARBA" id="ARBA00023251"/>
    </source>
</evidence>
<dbReference type="InterPro" id="IPR050959">
    <property type="entry name" value="MarA-like"/>
</dbReference>
<reference evidence="11" key="2">
    <citation type="submission" date="2007-12" db="PDB data bank">
        <title>Crystal structure of a glyoxalase-related enzyme from Clostridium phytofermentans.</title>
        <authorList>
            <person name="Rao K.N."/>
            <person name="Burley S.K."/>
            <person name="Swaminathan S."/>
        </authorList>
    </citation>
    <scope>X-RAY CRYSTALLOGRAPHY (2.50 ANGSTROMS) OF 122-265</scope>
</reference>
<dbReference type="InterPro" id="IPR018062">
    <property type="entry name" value="HTH_AraC-typ_CS"/>
</dbReference>
<dbReference type="PROSITE" id="PS01124">
    <property type="entry name" value="HTH_ARAC_FAMILY_2"/>
    <property type="match status" value="1"/>
</dbReference>
<dbReference type="KEGG" id="cpy:Cphy_0674"/>
<dbReference type="InterPro" id="IPR000335">
    <property type="entry name" value="Bleomycin-R"/>
</dbReference>
<evidence type="ECO:0007829" key="11">
    <source>
        <dbReference type="PDB" id="3BT3"/>
    </source>
</evidence>
<evidence type="ECO:0000259" key="8">
    <source>
        <dbReference type="PROSITE" id="PS51819"/>
    </source>
</evidence>
<dbReference type="EvolutionaryTrace" id="A9KJQ6"/>
<feature type="domain" description="HTH araC/xylS-type" evidence="7">
    <location>
        <begin position="8"/>
        <end position="106"/>
    </location>
</feature>